<dbReference type="RefSeq" id="WP_413275642.1">
    <property type="nucleotide sequence ID" value="NZ_JBHFNT010000017.1"/>
</dbReference>
<evidence type="ECO:0000313" key="2">
    <source>
        <dbReference type="Proteomes" id="UP001576780"/>
    </source>
</evidence>
<evidence type="ECO:0000313" key="1">
    <source>
        <dbReference type="EMBL" id="MFB2833176.1"/>
    </source>
</evidence>
<proteinExistence type="predicted"/>
<keyword evidence="2" id="KW-1185">Reference proteome</keyword>
<organism evidence="1 2">
    <name type="scientific">Floridaenema evergladense BLCC-F167</name>
    <dbReference type="NCBI Taxonomy" id="3153639"/>
    <lineage>
        <taxon>Bacteria</taxon>
        <taxon>Bacillati</taxon>
        <taxon>Cyanobacteriota</taxon>
        <taxon>Cyanophyceae</taxon>
        <taxon>Oscillatoriophycideae</taxon>
        <taxon>Aerosakkonematales</taxon>
        <taxon>Aerosakkonemataceae</taxon>
        <taxon>Floridanema</taxon>
        <taxon>Floridanema evergladense</taxon>
    </lineage>
</organism>
<comment type="caution">
    <text evidence="1">The sequence shown here is derived from an EMBL/GenBank/DDBJ whole genome shotgun (WGS) entry which is preliminary data.</text>
</comment>
<gene>
    <name evidence="1" type="ORF">ACE1CA_01435</name>
</gene>
<dbReference type="EMBL" id="JBHFNT010000017">
    <property type="protein sequence ID" value="MFB2833176.1"/>
    <property type="molecule type" value="Genomic_DNA"/>
</dbReference>
<accession>A0ABV4WEI0</accession>
<dbReference type="Proteomes" id="UP001576780">
    <property type="component" value="Unassembled WGS sequence"/>
</dbReference>
<protein>
    <submittedName>
        <fullName evidence="1">Uncharacterized protein</fullName>
    </submittedName>
</protein>
<sequence length="42" mass="4987">MELLAYIHMTLVQKPEFQKVSKPKNFEKQESQEYLQYVAVGL</sequence>
<reference evidence="1 2" key="1">
    <citation type="submission" date="2024-09" db="EMBL/GenBank/DDBJ databases">
        <title>Floridaenema gen nov. (Aerosakkonemataceae, Aerosakkonematales ord. nov., Cyanobacteria) from benthic tropical and subtropical fresh waters, with the description of four new species.</title>
        <authorList>
            <person name="Moretto J.A."/>
            <person name="Berthold D.E."/>
            <person name="Lefler F.W."/>
            <person name="Huang I.-S."/>
            <person name="Laughinghouse H. IV."/>
        </authorList>
    </citation>
    <scope>NUCLEOTIDE SEQUENCE [LARGE SCALE GENOMIC DNA]</scope>
    <source>
        <strain evidence="1 2">BLCC-F167</strain>
    </source>
</reference>
<name>A0ABV4WEI0_9CYAN</name>